<evidence type="ECO:0000313" key="4">
    <source>
        <dbReference type="Proteomes" id="UP001140094"/>
    </source>
</evidence>
<evidence type="ECO:0000313" key="3">
    <source>
        <dbReference type="EMBL" id="KAJ2794837.1"/>
    </source>
</evidence>
<feature type="transmembrane region" description="Helical" evidence="2">
    <location>
        <begin position="259"/>
        <end position="277"/>
    </location>
</feature>
<feature type="transmembrane region" description="Helical" evidence="2">
    <location>
        <begin position="181"/>
        <end position="203"/>
    </location>
</feature>
<feature type="transmembrane region" description="Helical" evidence="2">
    <location>
        <begin position="105"/>
        <end position="133"/>
    </location>
</feature>
<dbReference type="Proteomes" id="UP001140094">
    <property type="component" value="Unassembled WGS sequence"/>
</dbReference>
<proteinExistence type="predicted"/>
<feature type="transmembrane region" description="Helical" evidence="2">
    <location>
        <begin position="140"/>
        <end position="161"/>
    </location>
</feature>
<feature type="transmembrane region" description="Helical" evidence="2">
    <location>
        <begin position="215"/>
        <end position="239"/>
    </location>
</feature>
<protein>
    <submittedName>
        <fullName evidence="3">Uncharacterized protein</fullName>
    </submittedName>
</protein>
<feature type="transmembrane region" description="Helical" evidence="2">
    <location>
        <begin position="31"/>
        <end position="53"/>
    </location>
</feature>
<dbReference type="AlphaFoldDB" id="A0A9W8HNF2"/>
<feature type="compositionally biased region" description="Polar residues" evidence="1">
    <location>
        <begin position="408"/>
        <end position="427"/>
    </location>
</feature>
<sequence>MSFELTHQEQTRVKLALLGGIKLDPIGHADLAVIVILSLIYFLNFIAVGYLLWNRNYPPLKSKYPFLMSSCVLAMFIWFLGDLVLKSHIHVRGPLLSNCMLFCVWLRVVFGTFMVSALISIRSYALLCIFICNRAYRGKYVYLSSGLVILLGLIFVIITYALPRSKTVHYVPLVEMCDMSYTYRAIVQGLLWFTWIINAAINYKLRNITSSFNESCEMFVACISVFLLLAFNTIILYVYPLYPTQVELRVSETLLSHSLPNFLWWFIMFKSMYNCAFRREKYLAEWKDKLVRDGLQKQYQISRTDPFSVTMVSVDSNVAKLVTLPRGMVTDHDGFDARTSFSQHSAAHSNDDDRTAARHRSDEETGGSGLWRPESANRRPSIPGADEHLDNSSNFLFSPQHIAEQHLENSSSTSTVNEQSAQLSQYNFPIPPKSA</sequence>
<comment type="caution">
    <text evidence="3">The sequence shown here is derived from an EMBL/GenBank/DDBJ whole genome shotgun (WGS) entry which is preliminary data.</text>
</comment>
<evidence type="ECO:0000256" key="1">
    <source>
        <dbReference type="SAM" id="MobiDB-lite"/>
    </source>
</evidence>
<feature type="region of interest" description="Disordered" evidence="1">
    <location>
        <begin position="340"/>
        <end position="435"/>
    </location>
</feature>
<evidence type="ECO:0000256" key="2">
    <source>
        <dbReference type="SAM" id="Phobius"/>
    </source>
</evidence>
<keyword evidence="2" id="KW-0472">Membrane</keyword>
<feature type="compositionally biased region" description="Basic and acidic residues" evidence="1">
    <location>
        <begin position="349"/>
        <end position="363"/>
    </location>
</feature>
<name>A0A9W8HNF2_9FUNG</name>
<keyword evidence="4" id="KW-1185">Reference proteome</keyword>
<feature type="transmembrane region" description="Helical" evidence="2">
    <location>
        <begin position="65"/>
        <end position="85"/>
    </location>
</feature>
<organism evidence="3 4">
    <name type="scientific">Coemansia guatemalensis</name>
    <dbReference type="NCBI Taxonomy" id="2761395"/>
    <lineage>
        <taxon>Eukaryota</taxon>
        <taxon>Fungi</taxon>
        <taxon>Fungi incertae sedis</taxon>
        <taxon>Zoopagomycota</taxon>
        <taxon>Kickxellomycotina</taxon>
        <taxon>Kickxellomycetes</taxon>
        <taxon>Kickxellales</taxon>
        <taxon>Kickxellaceae</taxon>
        <taxon>Coemansia</taxon>
    </lineage>
</organism>
<reference evidence="3" key="1">
    <citation type="submission" date="2022-07" db="EMBL/GenBank/DDBJ databases">
        <title>Phylogenomic reconstructions and comparative analyses of Kickxellomycotina fungi.</title>
        <authorList>
            <person name="Reynolds N.K."/>
            <person name="Stajich J.E."/>
            <person name="Barry K."/>
            <person name="Grigoriev I.V."/>
            <person name="Crous P."/>
            <person name="Smith M.E."/>
        </authorList>
    </citation>
    <scope>NUCLEOTIDE SEQUENCE</scope>
    <source>
        <strain evidence="3">NRRL 1565</strain>
    </source>
</reference>
<accession>A0A9W8HNF2</accession>
<dbReference type="EMBL" id="JANBUO010002389">
    <property type="protein sequence ID" value="KAJ2794837.1"/>
    <property type="molecule type" value="Genomic_DNA"/>
</dbReference>
<keyword evidence="2" id="KW-1133">Transmembrane helix</keyword>
<dbReference type="OrthoDB" id="5575592at2759"/>
<keyword evidence="2" id="KW-0812">Transmembrane</keyword>
<gene>
    <name evidence="3" type="ORF">H4R20_006091</name>
</gene>